<keyword evidence="4" id="KW-1185">Reference proteome</keyword>
<dbReference type="STRING" id="1267766.WYH_02347"/>
<dbReference type="PATRIC" id="fig|1267766.3.peg.2374"/>
<dbReference type="AlphaFoldDB" id="A0A0F7KUT3"/>
<proteinExistence type="predicted"/>
<keyword evidence="2" id="KW-0732">Signal</keyword>
<dbReference type="KEGG" id="aay:WYH_02347"/>
<reference evidence="3" key="1">
    <citation type="submission" date="2015-05" db="EMBL/GenBank/DDBJ databases">
        <title>The complete genome of Altererythrobacter atlanticus strain 26DY36.</title>
        <authorList>
            <person name="Wu Y.-H."/>
            <person name="Cheng H."/>
            <person name="Wu X.-W."/>
        </authorList>
    </citation>
    <scope>NUCLEOTIDE SEQUENCE [LARGE SCALE GENOMIC DNA]</scope>
    <source>
        <strain evidence="3">26DY36</strain>
    </source>
</reference>
<evidence type="ECO:0000256" key="2">
    <source>
        <dbReference type="SAM" id="SignalP"/>
    </source>
</evidence>
<feature type="signal peptide" evidence="2">
    <location>
        <begin position="1"/>
        <end position="45"/>
    </location>
</feature>
<name>A0A0F7KUT3_9SPHN</name>
<dbReference type="EMBL" id="CP011452">
    <property type="protein sequence ID" value="AKH43379.1"/>
    <property type="molecule type" value="Genomic_DNA"/>
</dbReference>
<evidence type="ECO:0000313" key="3">
    <source>
        <dbReference type="EMBL" id="AKH43379.1"/>
    </source>
</evidence>
<gene>
    <name evidence="3" type="ORF">WYH_02347</name>
</gene>
<evidence type="ECO:0000313" key="4">
    <source>
        <dbReference type="Proteomes" id="UP000034392"/>
    </source>
</evidence>
<evidence type="ECO:0000256" key="1">
    <source>
        <dbReference type="SAM" id="MobiDB-lite"/>
    </source>
</evidence>
<accession>A0A0F7KUT3</accession>
<feature type="chain" id="PRO_5002518026" evidence="2">
    <location>
        <begin position="46"/>
        <end position="216"/>
    </location>
</feature>
<sequence>MGDVPPRSAPGPYRKDKDMKRLLAANAAIFALPAMLALSATPAAAQEAGERVNTVIIYGDDECPQSTPDQITVCARMDESERYRIPERLRQSDDPANQSWAQRVQSYEAVGKFGPLSCSTIGAGSELGCTAAMIETAYAERAQSSNVRFSELIAEARQERLSTIDEEAAATQARVEELERQYEERRRAEGGEGPETPADPSSPQVVDTENLPPPQN</sequence>
<feature type="compositionally biased region" description="Basic and acidic residues" evidence="1">
    <location>
        <begin position="174"/>
        <end position="190"/>
    </location>
</feature>
<dbReference type="Proteomes" id="UP000034392">
    <property type="component" value="Chromosome"/>
</dbReference>
<feature type="region of interest" description="Disordered" evidence="1">
    <location>
        <begin position="164"/>
        <end position="216"/>
    </location>
</feature>
<organism evidence="3 4">
    <name type="scientific">Croceibacterium atlanticum</name>
    <dbReference type="NCBI Taxonomy" id="1267766"/>
    <lineage>
        <taxon>Bacteria</taxon>
        <taxon>Pseudomonadati</taxon>
        <taxon>Pseudomonadota</taxon>
        <taxon>Alphaproteobacteria</taxon>
        <taxon>Sphingomonadales</taxon>
        <taxon>Erythrobacteraceae</taxon>
        <taxon>Croceibacterium</taxon>
    </lineage>
</organism>
<protein>
    <submittedName>
        <fullName evidence="3">Uncharacterized protein</fullName>
    </submittedName>
</protein>